<evidence type="ECO:0000256" key="7">
    <source>
        <dbReference type="ARBA" id="ARBA00023053"/>
    </source>
</evidence>
<protein>
    <submittedName>
        <fullName evidence="16">Uncharacterized protein</fullName>
    </submittedName>
</protein>
<comment type="subcellular location">
    <subcellularLocation>
        <location evidence="1">Membrane</location>
        <topology evidence="1">Multi-pass membrane protein</topology>
    </subcellularLocation>
</comment>
<dbReference type="GO" id="GO:0005886">
    <property type="term" value="C:plasma membrane"/>
    <property type="evidence" value="ECO:0007669"/>
    <property type="project" value="TreeGrafter"/>
</dbReference>
<dbReference type="PRINTS" id="PR01078">
    <property type="entry name" value="AMINACHANNEL"/>
</dbReference>
<evidence type="ECO:0000256" key="14">
    <source>
        <dbReference type="SAM" id="Phobius"/>
    </source>
</evidence>
<dbReference type="AlphaFoldDB" id="A0A914WKP2"/>
<accession>A0A914WKP2</accession>
<evidence type="ECO:0000256" key="9">
    <source>
        <dbReference type="ARBA" id="ARBA00023136"/>
    </source>
</evidence>
<dbReference type="Gene3D" id="1.10.287.770">
    <property type="entry name" value="YojJ-like"/>
    <property type="match status" value="1"/>
</dbReference>
<evidence type="ECO:0000313" key="15">
    <source>
        <dbReference type="Proteomes" id="UP000887566"/>
    </source>
</evidence>
<dbReference type="PANTHER" id="PTHR11690:SF300">
    <property type="entry name" value="PICKPOCKET PROTEIN 19"/>
    <property type="match status" value="1"/>
</dbReference>
<name>A0A914WKP2_9BILA</name>
<evidence type="ECO:0000256" key="2">
    <source>
        <dbReference type="ARBA" id="ARBA00007193"/>
    </source>
</evidence>
<comment type="similarity">
    <text evidence="2 13">Belongs to the amiloride-sensitive sodium channel (TC 1.A.6) family.</text>
</comment>
<feature type="transmembrane region" description="Helical" evidence="14">
    <location>
        <begin position="393"/>
        <end position="415"/>
    </location>
</feature>
<dbReference type="InterPro" id="IPR001873">
    <property type="entry name" value="ENaC"/>
</dbReference>
<dbReference type="WBParaSite" id="PSAMB.scaffold4451size14542.g24349.t1">
    <property type="protein sequence ID" value="PSAMB.scaffold4451size14542.g24349.t1"/>
    <property type="gene ID" value="PSAMB.scaffold4451size14542.g24349"/>
</dbReference>
<evidence type="ECO:0000256" key="10">
    <source>
        <dbReference type="ARBA" id="ARBA00023180"/>
    </source>
</evidence>
<keyword evidence="7" id="KW-0915">Sodium</keyword>
<keyword evidence="8 13" id="KW-0406">Ion transport</keyword>
<keyword evidence="4 13" id="KW-0894">Sodium channel</keyword>
<dbReference type="Proteomes" id="UP000887566">
    <property type="component" value="Unplaced"/>
</dbReference>
<reference evidence="16" key="1">
    <citation type="submission" date="2022-11" db="UniProtKB">
        <authorList>
            <consortium name="WormBaseParasite"/>
        </authorList>
    </citation>
    <scope>IDENTIFICATION</scope>
</reference>
<dbReference type="PANTHER" id="PTHR11690">
    <property type="entry name" value="AMILORIDE-SENSITIVE SODIUM CHANNEL-RELATED"/>
    <property type="match status" value="1"/>
</dbReference>
<evidence type="ECO:0000256" key="12">
    <source>
        <dbReference type="ARBA" id="ARBA00023303"/>
    </source>
</evidence>
<keyword evidence="10" id="KW-0325">Glycoprotein</keyword>
<evidence type="ECO:0000256" key="4">
    <source>
        <dbReference type="ARBA" id="ARBA00022461"/>
    </source>
</evidence>
<dbReference type="Gene3D" id="2.60.470.10">
    <property type="entry name" value="Acid-sensing ion channels like domains"/>
    <property type="match status" value="1"/>
</dbReference>
<dbReference type="GO" id="GO:0015280">
    <property type="term" value="F:ligand-gated sodium channel activity"/>
    <property type="evidence" value="ECO:0007669"/>
    <property type="project" value="TreeGrafter"/>
</dbReference>
<evidence type="ECO:0000256" key="5">
    <source>
        <dbReference type="ARBA" id="ARBA00022692"/>
    </source>
</evidence>
<keyword evidence="3 13" id="KW-0813">Transport</keyword>
<keyword evidence="15" id="KW-1185">Reference proteome</keyword>
<evidence type="ECO:0000313" key="16">
    <source>
        <dbReference type="WBParaSite" id="PSAMB.scaffold4451size14542.g24349.t1"/>
    </source>
</evidence>
<dbReference type="Pfam" id="PF00858">
    <property type="entry name" value="ASC"/>
    <property type="match status" value="1"/>
</dbReference>
<organism evidence="15 16">
    <name type="scientific">Plectus sambesii</name>
    <dbReference type="NCBI Taxonomy" id="2011161"/>
    <lineage>
        <taxon>Eukaryota</taxon>
        <taxon>Metazoa</taxon>
        <taxon>Ecdysozoa</taxon>
        <taxon>Nematoda</taxon>
        <taxon>Chromadorea</taxon>
        <taxon>Plectida</taxon>
        <taxon>Plectina</taxon>
        <taxon>Plectoidea</taxon>
        <taxon>Plectidae</taxon>
        <taxon>Plectus</taxon>
    </lineage>
</organism>
<evidence type="ECO:0000256" key="11">
    <source>
        <dbReference type="ARBA" id="ARBA00023201"/>
    </source>
</evidence>
<sequence>MGYQVTRNIREWSLHEWKTTIQEVVGDNSNPVPFPSIFICNVNRLKWSKAQEYNLTLDMINYMFYQLQNFTGYIVKNESALSAENDFIRWRKAHNFSYSDIFDKIAPSCEDMFIGDRVKNNFCKESNITPIDTLEYGRCQRYDPNSSSYYFGSNGGLTLMLNAQTDDYIPLVGNNYLGEGLMLQVSYSGEEMGQWIRLTPGMRTSVAMQIKEQTIRKEEKSMLNPFAYFVSDPHCAENPKVKLLNTTRYTSTNSWLDCSFEFTFPICNCIPYFQIKGYRTCEIEEMLNCQDWSKYNIAEVELTAMNDSFNQCVANIREPCSATLVDVQLSTTHFPSKRQNDSWKKYAESEIGGVTTTDLILLDVYFRTFDVKLTERYEVMSFDNLISSSGGLIGLWAGMSFLTVFQAIGYLIVYFKKVKNSRFKTKTTKVDRSQSF</sequence>
<keyword evidence="11 13" id="KW-0739">Sodium transport</keyword>
<keyword evidence="12 13" id="KW-0407">Ion channel</keyword>
<proteinExistence type="inferred from homology"/>
<evidence type="ECO:0000256" key="3">
    <source>
        <dbReference type="ARBA" id="ARBA00022448"/>
    </source>
</evidence>
<evidence type="ECO:0000256" key="1">
    <source>
        <dbReference type="ARBA" id="ARBA00004141"/>
    </source>
</evidence>
<evidence type="ECO:0000256" key="13">
    <source>
        <dbReference type="RuleBase" id="RU000679"/>
    </source>
</evidence>
<evidence type="ECO:0000256" key="8">
    <source>
        <dbReference type="ARBA" id="ARBA00023065"/>
    </source>
</evidence>
<evidence type="ECO:0000256" key="6">
    <source>
        <dbReference type="ARBA" id="ARBA00022989"/>
    </source>
</evidence>
<keyword evidence="6 14" id="KW-1133">Transmembrane helix</keyword>
<keyword evidence="5 13" id="KW-0812">Transmembrane</keyword>
<keyword evidence="9 14" id="KW-0472">Membrane</keyword>